<organism evidence="1 2">
    <name type="scientific">Pristionchus mayeri</name>
    <dbReference type="NCBI Taxonomy" id="1317129"/>
    <lineage>
        <taxon>Eukaryota</taxon>
        <taxon>Metazoa</taxon>
        <taxon>Ecdysozoa</taxon>
        <taxon>Nematoda</taxon>
        <taxon>Chromadorea</taxon>
        <taxon>Rhabditida</taxon>
        <taxon>Rhabditina</taxon>
        <taxon>Diplogasteromorpha</taxon>
        <taxon>Diplogasteroidea</taxon>
        <taxon>Neodiplogasteridae</taxon>
        <taxon>Pristionchus</taxon>
    </lineage>
</organism>
<proteinExistence type="predicted"/>
<reference evidence="2" key="1">
    <citation type="submission" date="2022-10" db="EMBL/GenBank/DDBJ databases">
        <title>Genome assembly of Pristionchus species.</title>
        <authorList>
            <person name="Yoshida K."/>
            <person name="Sommer R.J."/>
        </authorList>
    </citation>
    <scope>NUCLEOTIDE SEQUENCE [LARGE SCALE GENOMIC DNA]</scope>
    <source>
        <strain evidence="2">RS5460</strain>
    </source>
</reference>
<feature type="non-terminal residue" evidence="1">
    <location>
        <position position="214"/>
    </location>
</feature>
<dbReference type="Proteomes" id="UP001328107">
    <property type="component" value="Unassembled WGS sequence"/>
</dbReference>
<keyword evidence="2" id="KW-1185">Reference proteome</keyword>
<name>A0AAN5CWY1_9BILA</name>
<feature type="non-terminal residue" evidence="1">
    <location>
        <position position="1"/>
    </location>
</feature>
<protein>
    <submittedName>
        <fullName evidence="1">Uncharacterized protein</fullName>
    </submittedName>
</protein>
<accession>A0AAN5CWY1</accession>
<dbReference type="EMBL" id="BTRK01000005">
    <property type="protein sequence ID" value="GMR52473.1"/>
    <property type="molecule type" value="Genomic_DNA"/>
</dbReference>
<evidence type="ECO:0000313" key="1">
    <source>
        <dbReference type="EMBL" id="GMR52473.1"/>
    </source>
</evidence>
<comment type="caution">
    <text evidence="1">The sequence shown here is derived from an EMBL/GenBank/DDBJ whole genome shotgun (WGS) entry which is preliminary data.</text>
</comment>
<evidence type="ECO:0000313" key="2">
    <source>
        <dbReference type="Proteomes" id="UP001328107"/>
    </source>
</evidence>
<sequence length="214" mass="24160">DGSFIMKSNFSTKAKCDVPKWTVLAMHQSDGRTMLEVASMKLQEFEDQEAECIKFAKNYNQHNKYDAYTLVCTKGELVVTAPLGQPAYRCPFGGKIGRIFVVTSDSVGSPSLRIMPNETNNGVYSLNFFNPPLFPRRKLAHFNDHRTTTNLLGSDNVLRMSTLDGDAIDLPVKGFHCLIEEPKRRDGQMYPYTVFHKNDVRVLAKNCVDCPENI</sequence>
<dbReference type="AlphaFoldDB" id="A0AAN5CWY1"/>
<gene>
    <name evidence="1" type="ORF">PMAYCL1PPCAC_22668</name>
</gene>